<dbReference type="GeneID" id="8859743"/>
<dbReference type="EMBL" id="GG738857">
    <property type="protein sequence ID" value="EFC46869.1"/>
    <property type="molecule type" value="Genomic_DNA"/>
</dbReference>
<name>D2V8V9_NAEGR</name>
<dbReference type="Proteomes" id="UP000006671">
    <property type="component" value="Unassembled WGS sequence"/>
</dbReference>
<dbReference type="InterPro" id="IPR035905">
    <property type="entry name" value="Barstar-like_sf"/>
</dbReference>
<dbReference type="Pfam" id="PF01337">
    <property type="entry name" value="Barstar"/>
    <property type="match status" value="1"/>
</dbReference>
<dbReference type="VEuPathDB" id="AmoebaDB:NAEGRDRAFT_65300"/>
<feature type="domain" description="Barstar (barnase inhibitor)" evidence="1">
    <location>
        <begin position="46"/>
        <end position="119"/>
    </location>
</feature>
<reference evidence="2 3" key="1">
    <citation type="journal article" date="2010" name="Cell">
        <title>The genome of Naegleria gruberi illuminates early eukaryotic versatility.</title>
        <authorList>
            <person name="Fritz-Laylin L.K."/>
            <person name="Prochnik S.E."/>
            <person name="Ginger M.L."/>
            <person name="Dacks J.B."/>
            <person name="Carpenter M.L."/>
            <person name="Field M.C."/>
            <person name="Kuo A."/>
            <person name="Paredez A."/>
            <person name="Chapman J."/>
            <person name="Pham J."/>
            <person name="Shu S."/>
            <person name="Neupane R."/>
            <person name="Cipriano M."/>
            <person name="Mancuso J."/>
            <person name="Tu H."/>
            <person name="Salamov A."/>
            <person name="Lindquist E."/>
            <person name="Shapiro H."/>
            <person name="Lucas S."/>
            <person name="Grigoriev I.V."/>
            <person name="Cande W.Z."/>
            <person name="Fulton C."/>
            <person name="Rokhsar D.S."/>
            <person name="Dawson S.C."/>
        </authorList>
    </citation>
    <scope>NUCLEOTIDE SEQUENCE [LARGE SCALE GENOMIC DNA]</scope>
    <source>
        <strain evidence="2 3">NEG-M</strain>
    </source>
</reference>
<proteinExistence type="predicted"/>
<dbReference type="AlphaFoldDB" id="D2V8V9"/>
<keyword evidence="3" id="KW-1185">Reference proteome</keyword>
<dbReference type="KEGG" id="ngr:NAEGRDRAFT_65300"/>
<gene>
    <name evidence="2" type="ORF">NAEGRDRAFT_65300</name>
</gene>
<dbReference type="SUPFAM" id="SSF52038">
    <property type="entry name" value="Barstar-related"/>
    <property type="match status" value="1"/>
</dbReference>
<dbReference type="RefSeq" id="XP_002679613.1">
    <property type="nucleotide sequence ID" value="XM_002679567.1"/>
</dbReference>
<dbReference type="InParanoid" id="D2V8V9"/>
<dbReference type="InterPro" id="IPR000468">
    <property type="entry name" value="Barstar"/>
</dbReference>
<organism evidence="3">
    <name type="scientific">Naegleria gruberi</name>
    <name type="common">Amoeba</name>
    <dbReference type="NCBI Taxonomy" id="5762"/>
    <lineage>
        <taxon>Eukaryota</taxon>
        <taxon>Discoba</taxon>
        <taxon>Heterolobosea</taxon>
        <taxon>Tetramitia</taxon>
        <taxon>Eutetramitia</taxon>
        <taxon>Vahlkampfiidae</taxon>
        <taxon>Naegleria</taxon>
    </lineage>
</organism>
<protein>
    <submittedName>
        <fullName evidence="2">Predicted protein</fullName>
    </submittedName>
</protein>
<sequence length="143" mass="16452">MSDFNTLIQDILNNQQDEIIFLERSKLAQIEQGCKDKLNTNQNVAIINVRGDKLDSAQALFTTFNETLQFVDYFGNNWDAFNDVLGDYPGQAKINHFNTIIVNNINLLQSRNSTYFDILKENRQRNANCRIYILAATADKNKL</sequence>
<dbReference type="Gene3D" id="3.30.370.10">
    <property type="entry name" value="Barstar-like"/>
    <property type="match status" value="1"/>
</dbReference>
<evidence type="ECO:0000259" key="1">
    <source>
        <dbReference type="Pfam" id="PF01337"/>
    </source>
</evidence>
<evidence type="ECO:0000313" key="3">
    <source>
        <dbReference type="Proteomes" id="UP000006671"/>
    </source>
</evidence>
<evidence type="ECO:0000313" key="2">
    <source>
        <dbReference type="EMBL" id="EFC46869.1"/>
    </source>
</evidence>
<accession>D2V8V9</accession>